<evidence type="ECO:0000313" key="2">
    <source>
        <dbReference type="EMBL" id="GHA02015.1"/>
    </source>
</evidence>
<feature type="transmembrane region" description="Helical" evidence="1">
    <location>
        <begin position="20"/>
        <end position="39"/>
    </location>
</feature>
<keyword evidence="1" id="KW-1133">Transmembrane helix</keyword>
<dbReference type="Proteomes" id="UP000614811">
    <property type="component" value="Unassembled WGS sequence"/>
</dbReference>
<organism evidence="2 3">
    <name type="scientific">Arenicella chitinivorans</name>
    <dbReference type="NCBI Taxonomy" id="1329800"/>
    <lineage>
        <taxon>Bacteria</taxon>
        <taxon>Pseudomonadati</taxon>
        <taxon>Pseudomonadota</taxon>
        <taxon>Gammaproteobacteria</taxon>
        <taxon>Arenicellales</taxon>
        <taxon>Arenicellaceae</taxon>
        <taxon>Arenicella</taxon>
    </lineage>
</organism>
<reference evidence="2" key="2">
    <citation type="submission" date="2020-09" db="EMBL/GenBank/DDBJ databases">
        <authorList>
            <person name="Sun Q."/>
            <person name="Kim S."/>
        </authorList>
    </citation>
    <scope>NUCLEOTIDE SEQUENCE</scope>
    <source>
        <strain evidence="2">KCTC 12711</strain>
    </source>
</reference>
<dbReference type="AlphaFoldDB" id="A0A918VJC7"/>
<dbReference type="InterPro" id="IPR007495">
    <property type="entry name" value="NqrM"/>
</dbReference>
<keyword evidence="1" id="KW-0812">Transmembrane</keyword>
<dbReference type="PANTHER" id="PTHR40691">
    <property type="entry name" value="(NA+)-NQR MATURATION NQRM"/>
    <property type="match status" value="1"/>
</dbReference>
<evidence type="ECO:0008006" key="4">
    <source>
        <dbReference type="Google" id="ProtNLM"/>
    </source>
</evidence>
<dbReference type="EMBL" id="BMXA01000001">
    <property type="protein sequence ID" value="GHA02015.1"/>
    <property type="molecule type" value="Genomic_DNA"/>
</dbReference>
<sequence length="86" mass="9352">MTGSNDREKPKVGHRMNLFLISFAVFLLVMVGMAIGVIVNNRAIKGSCGGLNDIDGLKGACDICEGKKVCRRRRAMQRKALSQQAS</sequence>
<gene>
    <name evidence="2" type="ORF">GCM10008090_09060</name>
</gene>
<dbReference type="Pfam" id="PF04400">
    <property type="entry name" value="NqrM"/>
    <property type="match status" value="1"/>
</dbReference>
<accession>A0A918VJC7</accession>
<protein>
    <recommendedName>
        <fullName evidence="4">(Na+)-NQR maturation NqrM</fullName>
    </recommendedName>
</protein>
<reference evidence="2" key="1">
    <citation type="journal article" date="2014" name="Int. J. Syst. Evol. Microbiol.">
        <title>Complete genome sequence of Corynebacterium casei LMG S-19264T (=DSM 44701T), isolated from a smear-ripened cheese.</title>
        <authorList>
            <consortium name="US DOE Joint Genome Institute (JGI-PGF)"/>
            <person name="Walter F."/>
            <person name="Albersmeier A."/>
            <person name="Kalinowski J."/>
            <person name="Ruckert C."/>
        </authorList>
    </citation>
    <scope>NUCLEOTIDE SEQUENCE</scope>
    <source>
        <strain evidence="2">KCTC 12711</strain>
    </source>
</reference>
<proteinExistence type="predicted"/>
<evidence type="ECO:0000313" key="3">
    <source>
        <dbReference type="Proteomes" id="UP000614811"/>
    </source>
</evidence>
<dbReference type="PANTHER" id="PTHR40691:SF3">
    <property type="entry name" value="(NA+)-NQR MATURATION NQRM"/>
    <property type="match status" value="1"/>
</dbReference>
<keyword evidence="1" id="KW-0472">Membrane</keyword>
<evidence type="ECO:0000256" key="1">
    <source>
        <dbReference type="SAM" id="Phobius"/>
    </source>
</evidence>
<keyword evidence="3" id="KW-1185">Reference proteome</keyword>
<name>A0A918VJC7_9GAMM</name>
<comment type="caution">
    <text evidence="2">The sequence shown here is derived from an EMBL/GenBank/DDBJ whole genome shotgun (WGS) entry which is preliminary data.</text>
</comment>